<dbReference type="AlphaFoldDB" id="A0A5C9A494"/>
<accession>A0A5C9A494</accession>
<evidence type="ECO:0000313" key="1">
    <source>
        <dbReference type="EMBL" id="TXS95713.1"/>
    </source>
</evidence>
<proteinExistence type="predicted"/>
<name>A0A5C9A494_9GAMM</name>
<organism evidence="1 2">
    <name type="scientific">Parahaliea maris</name>
    <dbReference type="NCBI Taxonomy" id="2716870"/>
    <lineage>
        <taxon>Bacteria</taxon>
        <taxon>Pseudomonadati</taxon>
        <taxon>Pseudomonadota</taxon>
        <taxon>Gammaproteobacteria</taxon>
        <taxon>Cellvibrionales</taxon>
        <taxon>Halieaceae</taxon>
        <taxon>Parahaliea</taxon>
    </lineage>
</organism>
<comment type="caution">
    <text evidence="1">The sequence shown here is derived from an EMBL/GenBank/DDBJ whole genome shotgun (WGS) entry which is preliminary data.</text>
</comment>
<dbReference type="Proteomes" id="UP000321039">
    <property type="component" value="Unassembled WGS sequence"/>
</dbReference>
<keyword evidence="2" id="KW-1185">Reference proteome</keyword>
<dbReference type="EMBL" id="VRZA01000002">
    <property type="protein sequence ID" value="TXS95713.1"/>
    <property type="molecule type" value="Genomic_DNA"/>
</dbReference>
<protein>
    <submittedName>
        <fullName evidence="1">Uncharacterized protein</fullName>
    </submittedName>
</protein>
<sequence length="59" mass="6241">MAGPSVESAVGMSRRLTLTGRLLAGLAIAGWLWACGEHRDAIAAVSHLELPLEMNSQKP</sequence>
<reference evidence="1 2" key="1">
    <citation type="submission" date="2019-08" db="EMBL/GenBank/DDBJ databases">
        <title>Parahaliea maris sp. nov., isolated from the surface seawater.</title>
        <authorList>
            <person name="Liu Y."/>
        </authorList>
    </citation>
    <scope>NUCLEOTIDE SEQUENCE [LARGE SCALE GENOMIC DNA]</scope>
    <source>
        <strain evidence="1 2">HSLHS9</strain>
    </source>
</reference>
<gene>
    <name evidence="1" type="ORF">FV139_07535</name>
</gene>
<evidence type="ECO:0000313" key="2">
    <source>
        <dbReference type="Proteomes" id="UP000321039"/>
    </source>
</evidence>